<dbReference type="PROSITE" id="PS51318">
    <property type="entry name" value="TAT"/>
    <property type="match status" value="1"/>
</dbReference>
<feature type="signal peptide" evidence="2">
    <location>
        <begin position="1"/>
        <end position="25"/>
    </location>
</feature>
<accession>A0A916RR67</accession>
<dbReference type="Proteomes" id="UP000648801">
    <property type="component" value="Unassembled WGS sequence"/>
</dbReference>
<evidence type="ECO:0000256" key="2">
    <source>
        <dbReference type="SAM" id="SignalP"/>
    </source>
</evidence>
<dbReference type="GO" id="GO:0005975">
    <property type="term" value="P:carbohydrate metabolic process"/>
    <property type="evidence" value="ECO:0007669"/>
    <property type="project" value="InterPro"/>
</dbReference>
<protein>
    <submittedName>
        <fullName evidence="3">Glycosyl hydrolase</fullName>
    </submittedName>
</protein>
<evidence type="ECO:0000313" key="3">
    <source>
        <dbReference type="EMBL" id="GGA66256.1"/>
    </source>
</evidence>
<dbReference type="RefSeq" id="WP_188758923.1">
    <property type="nucleotide sequence ID" value="NZ_BMJB01000001.1"/>
</dbReference>
<dbReference type="Gene3D" id="1.50.10.10">
    <property type="match status" value="1"/>
</dbReference>
<feature type="chain" id="PRO_5037387946" evidence="2">
    <location>
        <begin position="26"/>
        <end position="397"/>
    </location>
</feature>
<evidence type="ECO:0000313" key="4">
    <source>
        <dbReference type="Proteomes" id="UP000648801"/>
    </source>
</evidence>
<dbReference type="Pfam" id="PF07470">
    <property type="entry name" value="Glyco_hydro_88"/>
    <property type="match status" value="1"/>
</dbReference>
<dbReference type="PANTHER" id="PTHR33886:SF8">
    <property type="entry name" value="UNSATURATED RHAMNOGALACTURONAN HYDROLASE (EUROFUNG)"/>
    <property type="match status" value="1"/>
</dbReference>
<dbReference type="GO" id="GO:0016787">
    <property type="term" value="F:hydrolase activity"/>
    <property type="evidence" value="ECO:0007669"/>
    <property type="project" value="UniProtKB-KW"/>
</dbReference>
<dbReference type="InterPro" id="IPR008928">
    <property type="entry name" value="6-hairpin_glycosidase_sf"/>
</dbReference>
<gene>
    <name evidence="3" type="ORF">GCM10011507_17280</name>
</gene>
<reference evidence="3" key="1">
    <citation type="journal article" date="2014" name="Int. J. Syst. Evol. Microbiol.">
        <title>Complete genome sequence of Corynebacterium casei LMG S-19264T (=DSM 44701T), isolated from a smear-ripened cheese.</title>
        <authorList>
            <consortium name="US DOE Joint Genome Institute (JGI-PGF)"/>
            <person name="Walter F."/>
            <person name="Albersmeier A."/>
            <person name="Kalinowski J."/>
            <person name="Ruckert C."/>
        </authorList>
    </citation>
    <scope>NUCLEOTIDE SEQUENCE</scope>
    <source>
        <strain evidence="3">CGMCC 1.15447</strain>
    </source>
</reference>
<dbReference type="PANTHER" id="PTHR33886">
    <property type="entry name" value="UNSATURATED RHAMNOGALACTURONAN HYDROLASE (EUROFUNG)"/>
    <property type="match status" value="1"/>
</dbReference>
<keyword evidence="1 3" id="KW-0378">Hydrolase</keyword>
<keyword evidence="4" id="KW-1185">Reference proteome</keyword>
<evidence type="ECO:0000256" key="1">
    <source>
        <dbReference type="ARBA" id="ARBA00022801"/>
    </source>
</evidence>
<keyword evidence="2" id="KW-0732">Signal</keyword>
<organism evidence="3 4">
    <name type="scientific">Edaphobacter acidisoli</name>
    <dbReference type="NCBI Taxonomy" id="2040573"/>
    <lineage>
        <taxon>Bacteria</taxon>
        <taxon>Pseudomonadati</taxon>
        <taxon>Acidobacteriota</taxon>
        <taxon>Terriglobia</taxon>
        <taxon>Terriglobales</taxon>
        <taxon>Acidobacteriaceae</taxon>
        <taxon>Edaphobacter</taxon>
    </lineage>
</organism>
<name>A0A916RR67_9BACT</name>
<dbReference type="SUPFAM" id="SSF48208">
    <property type="entry name" value="Six-hairpin glycosidases"/>
    <property type="match status" value="1"/>
</dbReference>
<dbReference type="AlphaFoldDB" id="A0A916RR67"/>
<dbReference type="InterPro" id="IPR052043">
    <property type="entry name" value="PolySaccharide_Degr_Enz"/>
</dbReference>
<proteinExistence type="predicted"/>
<sequence length="397" mass="45157">MKQTTRREALKMCATLPFAARFASASSLLPSSQASDASAANPTQDWSEALITSTMHRTPDPANLGTWGYAIALYLYGQYLFYKRTGDKKHLDYIQGWIDSHVNDAGEIDRKITALDYMLPGNLLIVLHQETGKQKYKTAADTIRHTFDNYPRTTDGGFWHAYSRQHQLWLDGMYMSMPFLVRYGQAFNDKKYACDEAVKQLLIYAKHLNDPASGLLYHAYDESGQQPWAQPATHHSSFFWCRAIGWYGMALIEVLEVLPHHHAQRGDLIKLVQQLAAAYEKYQDPATGRWYEVVDKATTPGNWLETSSSSMYTYTLSRAIERGYIHKRYASVMNKGYKGVLTQLSRDSDGSTHLHNICGGTNVGDLQFYLDRPRNTDDFHGLGAFLIMNEQLRKHQA</sequence>
<comment type="caution">
    <text evidence="3">The sequence shown here is derived from an EMBL/GenBank/DDBJ whole genome shotgun (WGS) entry which is preliminary data.</text>
</comment>
<dbReference type="EMBL" id="BMJB01000001">
    <property type="protein sequence ID" value="GGA66256.1"/>
    <property type="molecule type" value="Genomic_DNA"/>
</dbReference>
<dbReference type="InterPro" id="IPR012341">
    <property type="entry name" value="6hp_glycosidase-like_sf"/>
</dbReference>
<reference evidence="3" key="2">
    <citation type="submission" date="2020-09" db="EMBL/GenBank/DDBJ databases">
        <authorList>
            <person name="Sun Q."/>
            <person name="Zhou Y."/>
        </authorList>
    </citation>
    <scope>NUCLEOTIDE SEQUENCE</scope>
    <source>
        <strain evidence="3">CGMCC 1.15447</strain>
    </source>
</reference>
<dbReference type="InterPro" id="IPR010905">
    <property type="entry name" value="Glyco_hydro_88"/>
</dbReference>
<dbReference type="InterPro" id="IPR006311">
    <property type="entry name" value="TAT_signal"/>
</dbReference>